<dbReference type="InterPro" id="IPR011650">
    <property type="entry name" value="Peptidase_M20_dimer"/>
</dbReference>
<feature type="binding site" evidence="2">
    <location>
        <position position="362"/>
    </location>
    <ligand>
        <name>Mn(2+)</name>
        <dbReference type="ChEBI" id="CHEBI:29035"/>
        <label>2</label>
    </ligand>
</feature>
<dbReference type="FunFam" id="3.30.70.360:FF:000001">
    <property type="entry name" value="N-acetyldiaminopimelate deacetylase"/>
    <property type="match status" value="1"/>
</dbReference>
<organism evidence="4 5">
    <name type="scientific">[Clostridium] citroniae WAL-19142</name>
    <dbReference type="NCBI Taxonomy" id="742734"/>
    <lineage>
        <taxon>Bacteria</taxon>
        <taxon>Bacillati</taxon>
        <taxon>Bacillota</taxon>
        <taxon>Clostridia</taxon>
        <taxon>Lachnospirales</taxon>
        <taxon>Lachnospiraceae</taxon>
        <taxon>Enterocloster</taxon>
    </lineage>
</organism>
<dbReference type="SUPFAM" id="SSF55031">
    <property type="entry name" value="Bacterial exopeptidase dimerisation domain"/>
    <property type="match status" value="1"/>
</dbReference>
<dbReference type="AlphaFoldDB" id="A0A0J9C3F1"/>
<dbReference type="InterPro" id="IPR017439">
    <property type="entry name" value="Amidohydrolase"/>
</dbReference>
<evidence type="ECO:0000259" key="3">
    <source>
        <dbReference type="Pfam" id="PF07687"/>
    </source>
</evidence>
<evidence type="ECO:0000256" key="2">
    <source>
        <dbReference type="PIRSR" id="PIRSR005962-1"/>
    </source>
</evidence>
<feature type="domain" description="Peptidase M20 dimerisation" evidence="3">
    <location>
        <begin position="183"/>
        <end position="275"/>
    </location>
</feature>
<dbReference type="Gene3D" id="3.30.70.360">
    <property type="match status" value="1"/>
</dbReference>
<dbReference type="SUPFAM" id="SSF53187">
    <property type="entry name" value="Zn-dependent exopeptidases"/>
    <property type="match status" value="1"/>
</dbReference>
<dbReference type="InterPro" id="IPR036264">
    <property type="entry name" value="Bact_exopeptidase_dim_dom"/>
</dbReference>
<dbReference type="InterPro" id="IPR002933">
    <property type="entry name" value="Peptidase_M20"/>
</dbReference>
<dbReference type="Gene3D" id="3.40.630.10">
    <property type="entry name" value="Zn peptidases"/>
    <property type="match status" value="1"/>
</dbReference>
<evidence type="ECO:0000313" key="5">
    <source>
        <dbReference type="Proteomes" id="UP000037392"/>
    </source>
</evidence>
<feature type="binding site" evidence="2">
    <location>
        <position position="99"/>
    </location>
    <ligand>
        <name>Mn(2+)</name>
        <dbReference type="ChEBI" id="CHEBI:29035"/>
        <label>2</label>
    </ligand>
</feature>
<dbReference type="GO" id="GO:0050118">
    <property type="term" value="F:N-acetyldiaminopimelate deacetylase activity"/>
    <property type="evidence" value="ECO:0007669"/>
    <property type="project" value="UniProtKB-ARBA"/>
</dbReference>
<dbReference type="PATRIC" id="fig|742734.4.peg.2604"/>
<dbReference type="Pfam" id="PF01546">
    <property type="entry name" value="Peptidase_M20"/>
    <property type="match status" value="1"/>
</dbReference>
<dbReference type="PANTHER" id="PTHR11014:SF63">
    <property type="entry name" value="METALLOPEPTIDASE, PUTATIVE (AFU_ORTHOLOGUE AFUA_6G09600)-RELATED"/>
    <property type="match status" value="1"/>
</dbReference>
<evidence type="ECO:0000256" key="1">
    <source>
        <dbReference type="ARBA" id="ARBA00022801"/>
    </source>
</evidence>
<keyword evidence="2" id="KW-0479">Metal-binding</keyword>
<dbReference type="Pfam" id="PF07687">
    <property type="entry name" value="M20_dimer"/>
    <property type="match status" value="1"/>
</dbReference>
<feature type="binding site" evidence="2">
    <location>
        <position position="159"/>
    </location>
    <ligand>
        <name>Mn(2+)</name>
        <dbReference type="ChEBI" id="CHEBI:29035"/>
        <label>2</label>
    </ligand>
</feature>
<name>A0A0J9C3F1_9FIRM</name>
<dbReference type="GO" id="GO:0019877">
    <property type="term" value="P:diaminopimelate biosynthetic process"/>
    <property type="evidence" value="ECO:0007669"/>
    <property type="project" value="UniProtKB-ARBA"/>
</dbReference>
<dbReference type="Proteomes" id="UP000037392">
    <property type="component" value="Unassembled WGS sequence"/>
</dbReference>
<dbReference type="EMBL" id="ADLK01000020">
    <property type="protein sequence ID" value="KMW19682.1"/>
    <property type="molecule type" value="Genomic_DNA"/>
</dbReference>
<dbReference type="PANTHER" id="PTHR11014">
    <property type="entry name" value="PEPTIDASE M20 FAMILY MEMBER"/>
    <property type="match status" value="1"/>
</dbReference>
<comment type="cofactor">
    <cofactor evidence="2">
        <name>Mn(2+)</name>
        <dbReference type="ChEBI" id="CHEBI:29035"/>
    </cofactor>
    <text evidence="2">The Mn(2+) ion enhances activity.</text>
</comment>
<dbReference type="NCBIfam" id="TIGR01891">
    <property type="entry name" value="amidohydrolases"/>
    <property type="match status" value="1"/>
</dbReference>
<dbReference type="CDD" id="cd03886">
    <property type="entry name" value="M20_Acy1"/>
    <property type="match status" value="1"/>
</dbReference>
<evidence type="ECO:0000313" key="4">
    <source>
        <dbReference type="EMBL" id="KMW19682.1"/>
    </source>
</evidence>
<sequence length="393" mass="42931">MDYLKRAHELTEEIVENRRFLHQHPEIGCDIPVTKAFVEDKLKCMGYEVAHVGPGLVAMAGHGSPVILLRADMDGLLMEEESGLPFASVNPGKAHCCGHDNHTAMLLGAAKMLKENEADLKGTVKLMFQPGEETGNGAQEMINGGLLENPRPDVTMAFHVDALLPLGKLNYSKGPAFCSNDVFKIEVMGKAGHGARPHQAVDAINASAHIITGLEALISRECTPTEICMLTVCSIESDTKTFNVFPQVVTMTGSIRTYNTGQRALLVRRLQEVVDGISKTFNCTSKVTFGHQNDPLIVDDQVETEMRGYLEEVLGDEASVVEPPIMKMGSEDFASVTVQIPSAYFYIGAGPDRENGYFCSQHNAKVRFNEEMLPYGAAGFANCAARWLENHSK</sequence>
<accession>A0A0J9C3F1</accession>
<feature type="binding site" evidence="2">
    <location>
        <position position="133"/>
    </location>
    <ligand>
        <name>Mn(2+)</name>
        <dbReference type="ChEBI" id="CHEBI:29035"/>
        <label>2</label>
    </ligand>
</feature>
<dbReference type="RefSeq" id="WP_007866471.1">
    <property type="nucleotide sequence ID" value="NZ_KQ235878.1"/>
</dbReference>
<protein>
    <recommendedName>
        <fullName evidence="3">Peptidase M20 dimerisation domain-containing protein</fullName>
    </recommendedName>
</protein>
<dbReference type="GeneID" id="93164079"/>
<keyword evidence="1" id="KW-0378">Hydrolase</keyword>
<reference evidence="4 5" key="1">
    <citation type="submission" date="2011-04" db="EMBL/GenBank/DDBJ databases">
        <title>The Genome Sequence of Clostridium citroniae WAL-19142.</title>
        <authorList>
            <consortium name="The Broad Institute Genome Sequencing Platform"/>
            <person name="Earl A."/>
            <person name="Ward D."/>
            <person name="Feldgarden M."/>
            <person name="Gevers D."/>
            <person name="Warren Y.A."/>
            <person name="Tyrrell K.L."/>
            <person name="Citron D.M."/>
            <person name="Goldstein E.J."/>
            <person name="Daigneault M."/>
            <person name="Allen-Vercoe E."/>
            <person name="Young S.K."/>
            <person name="Zeng Q."/>
            <person name="Gargeya S."/>
            <person name="Fitzgerald M."/>
            <person name="Haas B."/>
            <person name="Abouelleil A."/>
            <person name="Alvarado L."/>
            <person name="Arachchi H.M."/>
            <person name="Berlin A."/>
            <person name="Brown A."/>
            <person name="Chapman S.B."/>
            <person name="Chen Z."/>
            <person name="Dunbar C."/>
            <person name="Freedman E."/>
            <person name="Gearin G."/>
            <person name="Gellesch M."/>
            <person name="Goldberg J."/>
            <person name="Griggs A."/>
            <person name="Gujja S."/>
            <person name="Heilman E.R."/>
            <person name="Heiman D."/>
            <person name="Howarth C."/>
            <person name="Larson L."/>
            <person name="Lui A."/>
            <person name="MacDonald P.J."/>
            <person name="Mehta T."/>
            <person name="Montmayeur A."/>
            <person name="Murphy C."/>
            <person name="Neiman D."/>
            <person name="Pearson M."/>
            <person name="Priest M."/>
            <person name="Roberts A."/>
            <person name="Saif S."/>
            <person name="Shea T."/>
            <person name="Shenoy N."/>
            <person name="Sisk P."/>
            <person name="Stolte C."/>
            <person name="Sykes S."/>
            <person name="White J."/>
            <person name="Yandava C."/>
            <person name="Wortman J."/>
            <person name="Nusbaum C."/>
            <person name="Birren B."/>
        </authorList>
    </citation>
    <scope>NUCLEOTIDE SEQUENCE [LARGE SCALE GENOMIC DNA]</scope>
    <source>
        <strain evidence="4 5">WAL-19142</strain>
    </source>
</reference>
<comment type="caution">
    <text evidence="4">The sequence shown here is derived from an EMBL/GenBank/DDBJ whole genome shotgun (WGS) entry which is preliminary data.</text>
</comment>
<keyword evidence="2" id="KW-0464">Manganese</keyword>
<gene>
    <name evidence="4" type="ORF">HMPREF9470_02422</name>
</gene>
<dbReference type="GO" id="GO:0046872">
    <property type="term" value="F:metal ion binding"/>
    <property type="evidence" value="ECO:0007669"/>
    <property type="project" value="UniProtKB-KW"/>
</dbReference>
<dbReference type="PIRSF" id="PIRSF005962">
    <property type="entry name" value="Pept_M20D_amidohydro"/>
    <property type="match status" value="1"/>
</dbReference>
<proteinExistence type="predicted"/>
<feature type="binding site" evidence="2">
    <location>
        <position position="97"/>
    </location>
    <ligand>
        <name>Mn(2+)</name>
        <dbReference type="ChEBI" id="CHEBI:29035"/>
        <label>2</label>
    </ligand>
</feature>